<feature type="domain" description="Peptidase C1A papain C-terminal" evidence="1">
    <location>
        <begin position="21"/>
        <end position="239"/>
    </location>
</feature>
<name>A0A1N7MPS8_9BACL</name>
<dbReference type="Pfam" id="PF00112">
    <property type="entry name" value="Peptidase_C1"/>
    <property type="match status" value="1"/>
</dbReference>
<dbReference type="OrthoDB" id="3648721at2"/>
<dbReference type="GO" id="GO:0006508">
    <property type="term" value="P:proteolysis"/>
    <property type="evidence" value="ECO:0007669"/>
    <property type="project" value="InterPro"/>
</dbReference>
<organism evidence="2 3">
    <name type="scientific">Alicyclobacillus vulcanalis</name>
    <dbReference type="NCBI Taxonomy" id="252246"/>
    <lineage>
        <taxon>Bacteria</taxon>
        <taxon>Bacillati</taxon>
        <taxon>Bacillota</taxon>
        <taxon>Bacilli</taxon>
        <taxon>Bacillales</taxon>
        <taxon>Alicyclobacillaceae</taxon>
        <taxon>Alicyclobacillus</taxon>
    </lineage>
</organism>
<dbReference type="RefSeq" id="WP_076346873.1">
    <property type="nucleotide sequence ID" value="NZ_FTOO01000006.1"/>
</dbReference>
<dbReference type="CDD" id="cd02619">
    <property type="entry name" value="Peptidase_C1"/>
    <property type="match status" value="1"/>
</dbReference>
<proteinExistence type="predicted"/>
<keyword evidence="3" id="KW-1185">Reference proteome</keyword>
<reference evidence="3" key="1">
    <citation type="submission" date="2017-01" db="EMBL/GenBank/DDBJ databases">
        <authorList>
            <person name="Varghese N."/>
            <person name="Submissions S."/>
        </authorList>
    </citation>
    <scope>NUCLEOTIDE SEQUENCE [LARGE SCALE GENOMIC DNA]</scope>
    <source>
        <strain evidence="3">DSM 16176</strain>
    </source>
</reference>
<dbReference type="InterPro" id="IPR000668">
    <property type="entry name" value="Peptidase_C1A_C"/>
</dbReference>
<evidence type="ECO:0000259" key="1">
    <source>
        <dbReference type="SMART" id="SM00645"/>
    </source>
</evidence>
<dbReference type="SUPFAM" id="SSF54001">
    <property type="entry name" value="Cysteine proteinases"/>
    <property type="match status" value="1"/>
</dbReference>
<protein>
    <submittedName>
        <fullName evidence="2">Xylellain. Cysteine peptidase. MEROPS family C01A</fullName>
    </submittedName>
</protein>
<accession>A0A1N7MPS8</accession>
<dbReference type="Gene3D" id="3.90.70.10">
    <property type="entry name" value="Cysteine proteinases"/>
    <property type="match status" value="1"/>
</dbReference>
<dbReference type="EMBL" id="FTOO01000006">
    <property type="protein sequence ID" value="SIS88155.1"/>
    <property type="molecule type" value="Genomic_DNA"/>
</dbReference>
<dbReference type="SMART" id="SM00645">
    <property type="entry name" value="Pept_C1"/>
    <property type="match status" value="1"/>
</dbReference>
<evidence type="ECO:0000313" key="3">
    <source>
        <dbReference type="Proteomes" id="UP000186156"/>
    </source>
</evidence>
<dbReference type="InterPro" id="IPR038765">
    <property type="entry name" value="Papain-like_cys_pep_sf"/>
</dbReference>
<evidence type="ECO:0000313" key="2">
    <source>
        <dbReference type="EMBL" id="SIS88155.1"/>
    </source>
</evidence>
<dbReference type="Proteomes" id="UP000186156">
    <property type="component" value="Unassembled WGS sequence"/>
</dbReference>
<dbReference type="GO" id="GO:0008234">
    <property type="term" value="F:cysteine-type peptidase activity"/>
    <property type="evidence" value="ECO:0007669"/>
    <property type="project" value="InterPro"/>
</dbReference>
<sequence>MPKYRYLQTATVPYYQPHGNGKVTVDLRKYFGPVYFQGDLGACSAFAATAWYAAWRVKHGHKWVEYSELAQYYEERKLEGTIFQDSGATIWDAVQVLATYGVMPEQDDPYHPSDFTNPPPEQDFIPGSQLPLNLVRRLPLSRLVDYAMDALSNDMPILFGATVFSELESQEVAETGYLSMPAPYEQPIGGHAMVAVGMDVGKRLFLIRNSWGADWGIGGYFWMPFEYWQDFVSEAYVIDDLAFASTQAS</sequence>
<dbReference type="STRING" id="252246.SAMN05421799_10619"/>
<dbReference type="AlphaFoldDB" id="A0A1N7MPS8"/>
<gene>
    <name evidence="2" type="ORF">SAMN05421799_10619</name>
</gene>